<evidence type="ECO:0000313" key="3">
    <source>
        <dbReference type="EMBL" id="MCP2165901.1"/>
    </source>
</evidence>
<name>A0AAE3GCW4_9PSEU</name>
<gene>
    <name evidence="3" type="ORF">LX83_002760</name>
</gene>
<dbReference type="Pfam" id="PF03793">
    <property type="entry name" value="PASTA"/>
    <property type="match status" value="1"/>
</dbReference>
<accession>A0AAE3GCW4</accession>
<reference evidence="3" key="1">
    <citation type="submission" date="2022-06" db="EMBL/GenBank/DDBJ databases">
        <title>Genomic Encyclopedia of Archaeal and Bacterial Type Strains, Phase II (KMG-II): from individual species to whole genera.</title>
        <authorList>
            <person name="Goeker M."/>
        </authorList>
    </citation>
    <scope>NUCLEOTIDE SEQUENCE</scope>
    <source>
        <strain evidence="3">DSM 43935</strain>
    </source>
</reference>
<evidence type="ECO:0000256" key="1">
    <source>
        <dbReference type="SAM" id="MobiDB-lite"/>
    </source>
</evidence>
<dbReference type="InterPro" id="IPR005543">
    <property type="entry name" value="PASTA_dom"/>
</dbReference>
<proteinExistence type="predicted"/>
<dbReference type="EMBL" id="JAMTCK010000006">
    <property type="protein sequence ID" value="MCP2165901.1"/>
    <property type="molecule type" value="Genomic_DNA"/>
</dbReference>
<protein>
    <submittedName>
        <fullName evidence="3">PASTA domain-containing protein</fullName>
    </submittedName>
</protein>
<dbReference type="Proteomes" id="UP001206128">
    <property type="component" value="Unassembled WGS sequence"/>
</dbReference>
<comment type="caution">
    <text evidence="3">The sequence shown here is derived from an EMBL/GenBank/DDBJ whole genome shotgun (WGS) entry which is preliminary data.</text>
</comment>
<dbReference type="PROSITE" id="PS51178">
    <property type="entry name" value="PASTA"/>
    <property type="match status" value="1"/>
</dbReference>
<evidence type="ECO:0000313" key="4">
    <source>
        <dbReference type="Proteomes" id="UP001206128"/>
    </source>
</evidence>
<dbReference type="AlphaFoldDB" id="A0AAE3GCW4"/>
<feature type="domain" description="PASTA" evidence="2">
    <location>
        <begin position="7"/>
        <end position="79"/>
    </location>
</feature>
<feature type="region of interest" description="Disordered" evidence="1">
    <location>
        <begin position="75"/>
        <end position="112"/>
    </location>
</feature>
<keyword evidence="4" id="KW-1185">Reference proteome</keyword>
<organism evidence="3 4">
    <name type="scientific">Goodfellowiella coeruleoviolacea</name>
    <dbReference type="NCBI Taxonomy" id="334858"/>
    <lineage>
        <taxon>Bacteria</taxon>
        <taxon>Bacillati</taxon>
        <taxon>Actinomycetota</taxon>
        <taxon>Actinomycetes</taxon>
        <taxon>Pseudonocardiales</taxon>
        <taxon>Pseudonocardiaceae</taxon>
        <taxon>Goodfellowiella</taxon>
    </lineage>
</organism>
<dbReference type="Gene3D" id="3.30.10.20">
    <property type="match status" value="1"/>
</dbReference>
<sequence length="112" mass="11939">MARPEQRGEQVEVPDLVGLGVRVARQVGHDTGLVVTSADLDGPPLGALTWPGTWVVTDQRPAPGQLVTRGTVVTISFQEQPPDNGSGDREPRRPLPRPDTASASRGVDEDPQ</sequence>
<evidence type="ECO:0000259" key="2">
    <source>
        <dbReference type="PROSITE" id="PS51178"/>
    </source>
</evidence>